<evidence type="ECO:0000256" key="3">
    <source>
        <dbReference type="ARBA" id="ARBA00022741"/>
    </source>
</evidence>
<dbReference type="InterPro" id="IPR036678">
    <property type="entry name" value="MutS_con_dom_sf"/>
</dbReference>
<dbReference type="PATRIC" id="fig|1590043.3.peg.2436"/>
<dbReference type="SUPFAM" id="SSF53150">
    <property type="entry name" value="DNA repair protein MutS, domain II"/>
    <property type="match status" value="1"/>
</dbReference>
<dbReference type="Pfam" id="PF05188">
    <property type="entry name" value="MutS_II"/>
    <property type="match status" value="1"/>
</dbReference>
<feature type="coiled-coil region" evidence="11">
    <location>
        <begin position="428"/>
        <end position="455"/>
    </location>
</feature>
<feature type="domain" description="DNA mismatch repair proteins mutS family" evidence="12">
    <location>
        <begin position="687"/>
        <end position="703"/>
    </location>
</feature>
<dbReference type="EMBL" id="LKAJ01000011">
    <property type="protein sequence ID" value="KRG20461.1"/>
    <property type="molecule type" value="Genomic_DNA"/>
</dbReference>
<dbReference type="NCBIfam" id="TIGR01070">
    <property type="entry name" value="mutS1"/>
    <property type="match status" value="1"/>
</dbReference>
<dbReference type="FunFam" id="1.10.1420.10:FF:000002">
    <property type="entry name" value="DNA mismatch repair protein MutS"/>
    <property type="match status" value="1"/>
</dbReference>
<gene>
    <name evidence="9 13" type="primary">mutS</name>
    <name evidence="13" type="ORF">HT99x_02389</name>
</gene>
<keyword evidence="3 9" id="KW-0547">Nucleotide-binding</keyword>
<evidence type="ECO:0000313" key="13">
    <source>
        <dbReference type="EMBL" id="KRG20461.1"/>
    </source>
</evidence>
<dbReference type="Pfam" id="PF05192">
    <property type="entry name" value="MutS_III"/>
    <property type="match status" value="1"/>
</dbReference>
<evidence type="ECO:0000256" key="7">
    <source>
        <dbReference type="ARBA" id="ARBA00023204"/>
    </source>
</evidence>
<dbReference type="InterPro" id="IPR017261">
    <property type="entry name" value="DNA_mismatch_repair_MutS/MSH"/>
</dbReference>
<dbReference type="PANTHER" id="PTHR11361:SF34">
    <property type="entry name" value="DNA MISMATCH REPAIR PROTEIN MSH1, MITOCHONDRIAL"/>
    <property type="match status" value="1"/>
</dbReference>
<keyword evidence="5 9" id="KW-0067">ATP-binding</keyword>
<dbReference type="GO" id="GO:0003684">
    <property type="term" value="F:damaged DNA binding"/>
    <property type="evidence" value="ECO:0007669"/>
    <property type="project" value="UniProtKB-UniRule"/>
</dbReference>
<comment type="caution">
    <text evidence="13">The sequence shown here is derived from an EMBL/GenBank/DDBJ whole genome shotgun (WGS) entry which is preliminary data.</text>
</comment>
<evidence type="ECO:0000256" key="5">
    <source>
        <dbReference type="ARBA" id="ARBA00022840"/>
    </source>
</evidence>
<proteinExistence type="inferred from homology"/>
<feature type="binding site" evidence="9">
    <location>
        <begin position="613"/>
        <end position="620"/>
    </location>
    <ligand>
        <name>ATP</name>
        <dbReference type="ChEBI" id="CHEBI:30616"/>
    </ligand>
</feature>
<evidence type="ECO:0000256" key="4">
    <source>
        <dbReference type="ARBA" id="ARBA00022763"/>
    </source>
</evidence>
<dbReference type="PIRSF" id="PIRSF037677">
    <property type="entry name" value="DNA_mis_repair_Msh6"/>
    <property type="match status" value="1"/>
</dbReference>
<dbReference type="InterPro" id="IPR007861">
    <property type="entry name" value="DNA_mismatch_repair_MutS_clamp"/>
</dbReference>
<evidence type="ECO:0000256" key="11">
    <source>
        <dbReference type="SAM" id="Coils"/>
    </source>
</evidence>
<dbReference type="Gene3D" id="3.40.50.300">
    <property type="entry name" value="P-loop containing nucleotide triphosphate hydrolases"/>
    <property type="match status" value="1"/>
</dbReference>
<dbReference type="NCBIfam" id="NF003810">
    <property type="entry name" value="PRK05399.1"/>
    <property type="match status" value="1"/>
</dbReference>
<dbReference type="InterPro" id="IPR027417">
    <property type="entry name" value="P-loop_NTPase"/>
</dbReference>
<dbReference type="GO" id="GO:0005524">
    <property type="term" value="F:ATP binding"/>
    <property type="evidence" value="ECO:0007669"/>
    <property type="project" value="UniProtKB-UniRule"/>
</dbReference>
<comment type="function">
    <text evidence="8 9">This protein is involved in the repair of mismatches in DNA. It is possible that it carries out the mismatch recognition step. This protein has a weak ATPase activity.</text>
</comment>
<dbReference type="CDD" id="cd03284">
    <property type="entry name" value="ABC_MutS1"/>
    <property type="match status" value="1"/>
</dbReference>
<evidence type="ECO:0000256" key="9">
    <source>
        <dbReference type="HAMAP-Rule" id="MF_00096"/>
    </source>
</evidence>
<dbReference type="SMART" id="SM00534">
    <property type="entry name" value="MUTSac"/>
    <property type="match status" value="1"/>
</dbReference>
<evidence type="ECO:0000259" key="12">
    <source>
        <dbReference type="PROSITE" id="PS00486"/>
    </source>
</evidence>
<evidence type="ECO:0000256" key="2">
    <source>
        <dbReference type="ARBA" id="ARBA00021982"/>
    </source>
</evidence>
<dbReference type="FunFam" id="3.40.1170.10:FF:000001">
    <property type="entry name" value="DNA mismatch repair protein MutS"/>
    <property type="match status" value="1"/>
</dbReference>
<dbReference type="SUPFAM" id="SSF52540">
    <property type="entry name" value="P-loop containing nucleoside triphosphate hydrolases"/>
    <property type="match status" value="1"/>
</dbReference>
<dbReference type="PROSITE" id="PS00486">
    <property type="entry name" value="DNA_MISMATCH_REPAIR_2"/>
    <property type="match status" value="1"/>
</dbReference>
<dbReference type="Pfam" id="PF05190">
    <property type="entry name" value="MutS_IV"/>
    <property type="match status" value="1"/>
</dbReference>
<dbReference type="HAMAP" id="MF_00096">
    <property type="entry name" value="MutS"/>
    <property type="match status" value="1"/>
</dbReference>
<dbReference type="InterPro" id="IPR000432">
    <property type="entry name" value="DNA_mismatch_repair_MutS_C"/>
</dbReference>
<dbReference type="InterPro" id="IPR016151">
    <property type="entry name" value="DNA_mismatch_repair_MutS_N"/>
</dbReference>
<dbReference type="RefSeq" id="WP_075067006.1">
    <property type="nucleotide sequence ID" value="NZ_LKAJ02000001.1"/>
</dbReference>
<dbReference type="Gene3D" id="3.40.1170.10">
    <property type="entry name" value="DNA repair protein MutS, domain I"/>
    <property type="match status" value="1"/>
</dbReference>
<dbReference type="InterPro" id="IPR007860">
    <property type="entry name" value="DNA_mmatch_repair_MutS_con_dom"/>
</dbReference>
<dbReference type="STRING" id="295108.HT99x_02389"/>
<accession>A0A0Q9YII2</accession>
<dbReference type="GO" id="GO:0006298">
    <property type="term" value="P:mismatch repair"/>
    <property type="evidence" value="ECO:0007669"/>
    <property type="project" value="UniProtKB-UniRule"/>
</dbReference>
<protein>
    <recommendedName>
        <fullName evidence="2 9">DNA mismatch repair protein MutS</fullName>
    </recommendedName>
</protein>
<dbReference type="GO" id="GO:0005829">
    <property type="term" value="C:cytosol"/>
    <property type="evidence" value="ECO:0007669"/>
    <property type="project" value="TreeGrafter"/>
</dbReference>
<sequence>MTKNKENEHTPMMQQYLGIKSQHPNQLLFYRMGDFYELFYDDAKKAAALLDITLTARGQSNGQGIPMAGVPFHAAENYLARLLRLGESVVICEQIGDPATSKGPVERQVTRILTPGTVTDEALQDAKQDNLLVAVSHEKNHFGIASLDLSSGRFILQEVATLNALQNELERLKPAELLLAENFPYTQIWDHKILIRKRPLWDFDHATAYRQLCLQLKTKNLQAFQCESLKLAIIAAGCLLRYTHETQRTALPHIHRILVEQANDFVQLDSHTLTNLELLTNLQGSREYTLLSILDNTTTPMGSRLLARWIARPLQARAPLQERQATIHALHHSALESLQDMLKNVGDMERILARVALQTARPRDLVKLQQALATVPKIKSLLQKAEAINKEKLARLQALPALCTRLKNAIVENPPQVIRDGGVIAKGYDEVLDELRGLSENADSYLQKLEKKEQARTKLSTLKVGFNRVHGFYIEISRQQAASAPKDYVRRQTLKNVERYITPELKIYEEKVLSSQEKALAREKQLYEALLKTLLVDLNTMQETAVILAEVDVLANLAERAKTFNYQCPTLSDEPGIDIKQGRHPVVEQVIKEPFIANDVLLNEQQTMLLITGPNMGGKSTYMRQTALIVLMAHMGSFVPAESAIIGPIDRIFTRVGASDNLAKGQSTFMVEMTETANILHYATPQSLVIIDEIGRGTSTFDGLALAYACADDLCQRLKSLTLFSTHYFELTELTERANQVKNIHLDAKEYDDELVFLHAVEQGPANKSYGLQVAKLAGLPKSVLTTAAKILSQLEQKQSLVKAPVKKSKPLKTPNVLHQALADLTPDEYSPKEALQKLYELKALVEEVDA</sequence>
<dbReference type="OrthoDB" id="9802448at2"/>
<keyword evidence="11" id="KW-0175">Coiled coil</keyword>
<organism evidence="13">
    <name type="scientific">Candidatus Berkiella aquae</name>
    <dbReference type="NCBI Taxonomy" id="295108"/>
    <lineage>
        <taxon>Bacteria</taxon>
        <taxon>Pseudomonadati</taxon>
        <taxon>Pseudomonadota</taxon>
        <taxon>Gammaproteobacteria</taxon>
        <taxon>Candidatus Berkiellales</taxon>
        <taxon>Candidatus Berkiellaceae</taxon>
        <taxon>Candidatus Berkiella</taxon>
    </lineage>
</organism>
<comment type="similarity">
    <text evidence="1 9 10">Belongs to the DNA mismatch repair MutS family.</text>
</comment>
<keyword evidence="4 9" id="KW-0227">DNA damage</keyword>
<dbReference type="AlphaFoldDB" id="A0A0Q9YII2"/>
<evidence type="ECO:0000256" key="6">
    <source>
        <dbReference type="ARBA" id="ARBA00023125"/>
    </source>
</evidence>
<name>A0A0Q9YII2_9GAMM</name>
<dbReference type="SMART" id="SM00533">
    <property type="entry name" value="MUTSd"/>
    <property type="match status" value="1"/>
</dbReference>
<evidence type="ECO:0000256" key="1">
    <source>
        <dbReference type="ARBA" id="ARBA00006271"/>
    </source>
</evidence>
<evidence type="ECO:0000256" key="8">
    <source>
        <dbReference type="ARBA" id="ARBA00024647"/>
    </source>
</evidence>
<keyword evidence="6 9" id="KW-0238">DNA-binding</keyword>
<dbReference type="SUPFAM" id="SSF48334">
    <property type="entry name" value="DNA repair protein MutS, domain III"/>
    <property type="match status" value="1"/>
</dbReference>
<dbReference type="InterPro" id="IPR005748">
    <property type="entry name" value="DNA_mismatch_repair_MutS"/>
</dbReference>
<dbReference type="Gene3D" id="3.30.420.110">
    <property type="entry name" value="MutS, connector domain"/>
    <property type="match status" value="1"/>
</dbReference>
<dbReference type="InterPro" id="IPR007695">
    <property type="entry name" value="DNA_mismatch_repair_MutS-lik_N"/>
</dbReference>
<dbReference type="InterPro" id="IPR045076">
    <property type="entry name" value="MutS"/>
</dbReference>
<evidence type="ECO:0000256" key="10">
    <source>
        <dbReference type="RuleBase" id="RU003756"/>
    </source>
</evidence>
<dbReference type="Gene3D" id="6.10.140.430">
    <property type="match status" value="1"/>
</dbReference>
<reference evidence="13" key="1">
    <citation type="submission" date="2015-09" db="EMBL/GenBank/DDBJ databases">
        <title>Draft Genome Sequences of Two Novel Amoeba-resistant Intranuclear Bacteria, Candidatus Berkiella cookevillensis and Candidatus Berkiella aquae.</title>
        <authorList>
            <person name="Mehari Y.T."/>
            <person name="Arivett B.A."/>
            <person name="Farone A.L."/>
            <person name="Gunderson J.H."/>
            <person name="Farone M.B."/>
        </authorList>
    </citation>
    <scope>NUCLEOTIDE SEQUENCE [LARGE SCALE GENOMIC DNA]</scope>
    <source>
        <strain evidence="13">HT99</strain>
    </source>
</reference>
<dbReference type="Pfam" id="PF01624">
    <property type="entry name" value="MutS_I"/>
    <property type="match status" value="1"/>
</dbReference>
<dbReference type="InterPro" id="IPR007696">
    <property type="entry name" value="DNA_mismatch_repair_MutS_core"/>
</dbReference>
<dbReference type="Gene3D" id="1.10.1420.10">
    <property type="match status" value="2"/>
</dbReference>
<dbReference type="InterPro" id="IPR036187">
    <property type="entry name" value="DNA_mismatch_repair_MutS_sf"/>
</dbReference>
<dbReference type="GO" id="GO:0140664">
    <property type="term" value="F:ATP-dependent DNA damage sensor activity"/>
    <property type="evidence" value="ECO:0007669"/>
    <property type="project" value="InterPro"/>
</dbReference>
<keyword evidence="7 9" id="KW-0234">DNA repair</keyword>
<dbReference type="PANTHER" id="PTHR11361">
    <property type="entry name" value="DNA MISMATCH REPAIR PROTEIN MUTS FAMILY MEMBER"/>
    <property type="match status" value="1"/>
</dbReference>
<dbReference type="FunFam" id="3.40.50.300:FF:000870">
    <property type="entry name" value="MutS protein homolog 4"/>
    <property type="match status" value="1"/>
</dbReference>
<dbReference type="Pfam" id="PF00488">
    <property type="entry name" value="MutS_V"/>
    <property type="match status" value="1"/>
</dbReference>
<dbReference type="SUPFAM" id="SSF55271">
    <property type="entry name" value="DNA repair protein MutS, domain I"/>
    <property type="match status" value="1"/>
</dbReference>
<dbReference type="GO" id="GO:0030983">
    <property type="term" value="F:mismatched DNA binding"/>
    <property type="evidence" value="ECO:0007669"/>
    <property type="project" value="InterPro"/>
</dbReference>